<dbReference type="AlphaFoldDB" id="A0A089RLI2"/>
<dbReference type="InterPro" id="IPR021123">
    <property type="entry name" value="T3SS_needle-like"/>
</dbReference>
<comment type="subcellular location">
    <subcellularLocation>
        <location evidence="1">Cell surface</location>
    </subcellularLocation>
    <subcellularLocation>
        <location evidence="2">Secreted</location>
    </subcellularLocation>
</comment>
<dbReference type="InterPro" id="IPR011841">
    <property type="entry name" value="T3SS_needle_YscF"/>
</dbReference>
<evidence type="ECO:0000256" key="4">
    <source>
        <dbReference type="ARBA" id="ARBA00022525"/>
    </source>
</evidence>
<gene>
    <name evidence="8" type="ORF">JT31_22540</name>
</gene>
<keyword evidence="5" id="KW-0653">Protein transport</keyword>
<protein>
    <submittedName>
        <fullName evidence="8">Type III secretion system needle complex protein PrgI</fullName>
    </submittedName>
</protein>
<keyword evidence="9" id="KW-1185">Reference proteome</keyword>
<dbReference type="OrthoDB" id="6465387at2"/>
<organism evidence="8 9">
    <name type="scientific">Cedecea neteri</name>
    <dbReference type="NCBI Taxonomy" id="158822"/>
    <lineage>
        <taxon>Bacteria</taxon>
        <taxon>Pseudomonadati</taxon>
        <taxon>Pseudomonadota</taxon>
        <taxon>Gammaproteobacteria</taxon>
        <taxon>Enterobacterales</taxon>
        <taxon>Enterobacteriaceae</taxon>
        <taxon>Cedecea</taxon>
    </lineage>
</organism>
<keyword evidence="6" id="KW-0843">Virulence</keyword>
<dbReference type="RefSeq" id="WP_038482295.1">
    <property type="nucleotide sequence ID" value="NZ_CP009451.1"/>
</dbReference>
<evidence type="ECO:0000256" key="5">
    <source>
        <dbReference type="ARBA" id="ARBA00022927"/>
    </source>
</evidence>
<evidence type="ECO:0000313" key="9">
    <source>
        <dbReference type="Proteomes" id="UP000029481"/>
    </source>
</evidence>
<dbReference type="GO" id="GO:0009986">
    <property type="term" value="C:cell surface"/>
    <property type="evidence" value="ECO:0007669"/>
    <property type="project" value="UniProtKB-SubCell"/>
</dbReference>
<keyword evidence="4" id="KW-0964">Secreted</keyword>
<dbReference type="Pfam" id="PF09392">
    <property type="entry name" value="T3SS_needle_F"/>
    <property type="match status" value="1"/>
</dbReference>
<dbReference type="KEGG" id="cnt:JT31_22540"/>
<evidence type="ECO:0000256" key="1">
    <source>
        <dbReference type="ARBA" id="ARBA00004241"/>
    </source>
</evidence>
<dbReference type="GO" id="GO:0030257">
    <property type="term" value="C:type III protein secretion system complex"/>
    <property type="evidence" value="ECO:0007669"/>
    <property type="project" value="InterPro"/>
</dbReference>
<comment type="similarity">
    <text evidence="7">Belongs to the SctF family.</text>
</comment>
<evidence type="ECO:0000256" key="3">
    <source>
        <dbReference type="ARBA" id="ARBA00022448"/>
    </source>
</evidence>
<dbReference type="EMBL" id="CP009451">
    <property type="protein sequence ID" value="AIR07290.1"/>
    <property type="molecule type" value="Genomic_DNA"/>
</dbReference>
<proteinExistence type="inferred from homology"/>
<name>A0A089RLI2_9ENTR</name>
<evidence type="ECO:0000256" key="6">
    <source>
        <dbReference type="ARBA" id="ARBA00023026"/>
    </source>
</evidence>
<dbReference type="GO" id="GO:0030254">
    <property type="term" value="P:protein secretion by the type III secretion system"/>
    <property type="evidence" value="ECO:0007669"/>
    <property type="project" value="InterPro"/>
</dbReference>
<dbReference type="NCBIfam" id="TIGR02105">
    <property type="entry name" value="III_needle"/>
    <property type="match status" value="1"/>
</dbReference>
<dbReference type="Proteomes" id="UP000029481">
    <property type="component" value="Chromosome"/>
</dbReference>
<dbReference type="InterPro" id="IPR037203">
    <property type="entry name" value="T3SS_needle-like_sf"/>
</dbReference>
<keyword evidence="3" id="KW-0813">Transport</keyword>
<sequence>MANTNASTVDNNGYYLDEVSAGFEAGAKKMMDELAKAEIELKADPSDPAVLANYQSKLQQYTLFRNAQTSTVKAYKDIGAAIIQNFR</sequence>
<evidence type="ECO:0000256" key="7">
    <source>
        <dbReference type="ARBA" id="ARBA00035658"/>
    </source>
</evidence>
<dbReference type="SUPFAM" id="SSF140129">
    <property type="entry name" value="MxiH-like"/>
    <property type="match status" value="1"/>
</dbReference>
<evidence type="ECO:0000256" key="2">
    <source>
        <dbReference type="ARBA" id="ARBA00004613"/>
    </source>
</evidence>
<dbReference type="Gene3D" id="1.20.58.90">
    <property type="match status" value="1"/>
</dbReference>
<dbReference type="GO" id="GO:0005576">
    <property type="term" value="C:extracellular region"/>
    <property type="evidence" value="ECO:0007669"/>
    <property type="project" value="UniProtKB-SubCell"/>
</dbReference>
<reference evidence="8 9" key="1">
    <citation type="submission" date="2014-09" db="EMBL/GenBank/DDBJ databases">
        <title>Cedecea neteri SSMD04 Genome Sequencing.</title>
        <authorList>
            <person name="Tan J.-Y."/>
        </authorList>
    </citation>
    <scope>NUCLEOTIDE SEQUENCE [LARGE SCALE GENOMIC DNA]</scope>
    <source>
        <strain evidence="8 9">SSMD04</strain>
    </source>
</reference>
<accession>A0A089RLI2</accession>
<evidence type="ECO:0000313" key="8">
    <source>
        <dbReference type="EMBL" id="AIR07290.1"/>
    </source>
</evidence>